<dbReference type="EMBL" id="JBBDGN010000015">
    <property type="protein sequence ID" value="MEJ1092706.1"/>
    <property type="molecule type" value="Genomic_DNA"/>
</dbReference>
<dbReference type="RefSeq" id="WP_337321524.1">
    <property type="nucleotide sequence ID" value="NZ_JBBDGN010000015.1"/>
</dbReference>
<reference evidence="1 2" key="1">
    <citation type="submission" date="2024-02" db="EMBL/GenBank/DDBJ databases">
        <authorList>
            <person name="Saticioglu I.B."/>
        </authorList>
    </citation>
    <scope>NUCLEOTIDE SEQUENCE [LARGE SCALE GENOMIC DNA]</scope>
    <source>
        <strain evidence="1 2">Mu-43</strain>
    </source>
</reference>
<name>A0ABU8LN12_9MICO</name>
<sequence length="55" mass="6104">MLRLAERGRAYDASVRGYEAFLLERYTSRLSAVDVDEIVAALTKLRDAFGPDPAS</sequence>
<evidence type="ECO:0000313" key="2">
    <source>
        <dbReference type="Proteomes" id="UP001366085"/>
    </source>
</evidence>
<keyword evidence="2" id="KW-1185">Reference proteome</keyword>
<proteinExistence type="predicted"/>
<protein>
    <submittedName>
        <fullName evidence="1">Uncharacterized protein</fullName>
    </submittedName>
</protein>
<gene>
    <name evidence="1" type="ORF">WDU93_13530</name>
</gene>
<comment type="caution">
    <text evidence="1">The sequence shown here is derived from an EMBL/GenBank/DDBJ whole genome shotgun (WGS) entry which is preliminary data.</text>
</comment>
<evidence type="ECO:0000313" key="1">
    <source>
        <dbReference type="EMBL" id="MEJ1092706.1"/>
    </source>
</evidence>
<organism evidence="1 2">
    <name type="scientific">Microbacterium istanbulense</name>
    <dbReference type="NCBI Taxonomy" id="3122049"/>
    <lineage>
        <taxon>Bacteria</taxon>
        <taxon>Bacillati</taxon>
        <taxon>Actinomycetota</taxon>
        <taxon>Actinomycetes</taxon>
        <taxon>Micrococcales</taxon>
        <taxon>Microbacteriaceae</taxon>
        <taxon>Microbacterium</taxon>
    </lineage>
</organism>
<accession>A0ABU8LN12</accession>
<dbReference type="Proteomes" id="UP001366085">
    <property type="component" value="Unassembled WGS sequence"/>
</dbReference>